<dbReference type="PROSITE" id="PS51105">
    <property type="entry name" value="PTS_EIIC_TYPE_3"/>
    <property type="match status" value="1"/>
</dbReference>
<evidence type="ECO:0000313" key="12">
    <source>
        <dbReference type="EMBL" id="EOT71690.1"/>
    </source>
</evidence>
<dbReference type="PATRIC" id="fig|1158609.3.peg.2351"/>
<evidence type="ECO:0000313" key="13">
    <source>
        <dbReference type="Proteomes" id="UP000013781"/>
    </source>
</evidence>
<evidence type="ECO:0000256" key="5">
    <source>
        <dbReference type="ARBA" id="ARBA00022692"/>
    </source>
</evidence>
<dbReference type="STRING" id="155617.RV09_GL001921"/>
<comment type="caution">
    <text evidence="11">The sequence shown here is derived from an EMBL/GenBank/DDBJ whole genome shotgun (WGS) entry which is preliminary data.</text>
</comment>
<evidence type="ECO:0000256" key="8">
    <source>
        <dbReference type="PIRNR" id="PIRNR006351"/>
    </source>
</evidence>
<keyword evidence="2 8" id="KW-0813">Transport</keyword>
<dbReference type="PANTHER" id="PTHR33989:SF4">
    <property type="entry name" value="PTS SYSTEM N,N'-DIACETYLCHITOBIOSE-SPECIFIC EIIC COMPONENT"/>
    <property type="match status" value="1"/>
</dbReference>
<dbReference type="GO" id="GO:0005886">
    <property type="term" value="C:plasma membrane"/>
    <property type="evidence" value="ECO:0007669"/>
    <property type="project" value="UniProtKB-SubCell"/>
</dbReference>
<evidence type="ECO:0000256" key="9">
    <source>
        <dbReference type="SAM" id="Phobius"/>
    </source>
</evidence>
<reference evidence="11 13" key="1">
    <citation type="submission" date="2013-02" db="EMBL/GenBank/DDBJ databases">
        <title>The Genome Sequence of Enterococcus moraviensis BAA-383.</title>
        <authorList>
            <consortium name="The Broad Institute Genome Sequencing Platform"/>
            <consortium name="The Broad Institute Genome Sequencing Center for Infectious Disease"/>
            <person name="Earl A.M."/>
            <person name="Gilmore M.S."/>
            <person name="Lebreton F."/>
            <person name="Walker B."/>
            <person name="Young S.K."/>
            <person name="Zeng Q."/>
            <person name="Gargeya S."/>
            <person name="Fitzgerald M."/>
            <person name="Haas B."/>
            <person name="Abouelleil A."/>
            <person name="Alvarado L."/>
            <person name="Arachchi H.M."/>
            <person name="Berlin A.M."/>
            <person name="Chapman S.B."/>
            <person name="Dewar J."/>
            <person name="Goldberg J."/>
            <person name="Griggs A."/>
            <person name="Gujja S."/>
            <person name="Hansen M."/>
            <person name="Howarth C."/>
            <person name="Imamovic A."/>
            <person name="Larimer J."/>
            <person name="McCowan C."/>
            <person name="Murphy C."/>
            <person name="Neiman D."/>
            <person name="Pearson M."/>
            <person name="Priest M."/>
            <person name="Roberts A."/>
            <person name="Saif S."/>
            <person name="Shea T."/>
            <person name="Sisk P."/>
            <person name="Sykes S."/>
            <person name="Wortman J."/>
            <person name="Nusbaum C."/>
            <person name="Birren B."/>
        </authorList>
    </citation>
    <scope>NUCLEOTIDE SEQUENCE [LARGE SCALE GENOMIC DNA]</scope>
    <source>
        <strain evidence="11 13">ATCC BAA-383</strain>
    </source>
</reference>
<evidence type="ECO:0000256" key="6">
    <source>
        <dbReference type="ARBA" id="ARBA00022989"/>
    </source>
</evidence>
<dbReference type="InterPro" id="IPR051088">
    <property type="entry name" value="PTS_Sugar-EIIC/EIIB"/>
</dbReference>
<feature type="transmembrane region" description="Helical" evidence="9">
    <location>
        <begin position="95"/>
        <end position="113"/>
    </location>
</feature>
<dbReference type="GO" id="GO:1902815">
    <property type="term" value="P:N,N'-diacetylchitobiose import"/>
    <property type="evidence" value="ECO:0007669"/>
    <property type="project" value="TreeGrafter"/>
</dbReference>
<dbReference type="RefSeq" id="WP_010765772.1">
    <property type="nucleotide sequence ID" value="NZ_ASWB01000002.1"/>
</dbReference>
<keyword evidence="7 8" id="KW-0472">Membrane</keyword>
<dbReference type="AlphaFoldDB" id="R2QSH8"/>
<feature type="domain" description="PTS EIIC type-3" evidence="10">
    <location>
        <begin position="8"/>
        <end position="398"/>
    </location>
</feature>
<feature type="transmembrane region" description="Helical" evidence="9">
    <location>
        <begin position="362"/>
        <end position="388"/>
    </location>
</feature>
<feature type="transmembrane region" description="Helical" evidence="9">
    <location>
        <begin position="330"/>
        <end position="350"/>
    </location>
</feature>
<sequence>MNKLIFWLENSFSPKMNKVNNNPWIVSIKDSIMQTLPFIFLGSIFSMLAILNEYFPALPSFWVPFGWTMGKISLFVAFLIPFNLMEKKRLRKQRIVAGMSGLVLFLMIISPQIEKDGVVGFGHDALGAGGMFVAIVAGLIAGFVLVTLGKFTFFKEESVIPDFVRAWFDSMLPIGLIIIFGWVVVLIMKVDLYNIVLSIFMPLSSFMESPGGFVGMMFLICFLYSMGISTWVLTPVVQPVLLKAIAENIALVQNGTASVETLNLVTSSTLYSAYLWIGGIGCTMPLVLMMMRARSKKISALGKACIVPSIFNINEPVIFGAVAWNPLLMIPMWLQGIILPIVIYVFTKVIPFAPIPKVQFELWYCPFPFATWFTTGTITGIILMVAIFEISTAIWYPFFKAYDEQETKAENQLLKEAS</sequence>
<name>R2QSH8_9ENTE</name>
<feature type="transmembrane region" description="Helical" evidence="9">
    <location>
        <begin position="305"/>
        <end position="324"/>
    </location>
</feature>
<feature type="transmembrane region" description="Helical" evidence="9">
    <location>
        <begin position="166"/>
        <end position="184"/>
    </location>
</feature>
<feature type="transmembrane region" description="Helical" evidence="9">
    <location>
        <begin position="125"/>
        <end position="146"/>
    </location>
</feature>
<dbReference type="InterPro" id="IPR003352">
    <property type="entry name" value="PTS_EIIC"/>
</dbReference>
<dbReference type="HOGENOM" id="CLU_029688_1_1_9"/>
<reference evidence="12 14" key="2">
    <citation type="submission" date="2013-03" db="EMBL/GenBank/DDBJ databases">
        <title>The Genome Sequence of Enterococcus moraviensis BAA-383 (PacBio/Illumina hybrid assembly).</title>
        <authorList>
            <consortium name="The Broad Institute Genomics Platform"/>
            <consortium name="The Broad Institute Genome Sequencing Center for Infectious Disease"/>
            <person name="Earl A."/>
            <person name="Russ C."/>
            <person name="Gilmore M."/>
            <person name="Surin D."/>
            <person name="Walker B."/>
            <person name="Young S."/>
            <person name="Zeng Q."/>
            <person name="Gargeya S."/>
            <person name="Fitzgerald M."/>
            <person name="Haas B."/>
            <person name="Abouelleil A."/>
            <person name="Allen A.W."/>
            <person name="Alvarado L."/>
            <person name="Arachchi H.M."/>
            <person name="Berlin A.M."/>
            <person name="Chapman S.B."/>
            <person name="Gainer-Dewar J."/>
            <person name="Goldberg J."/>
            <person name="Griggs A."/>
            <person name="Gujja S."/>
            <person name="Hansen M."/>
            <person name="Howarth C."/>
            <person name="Imamovic A."/>
            <person name="Ireland A."/>
            <person name="Larimer J."/>
            <person name="McCowan C."/>
            <person name="Murphy C."/>
            <person name="Pearson M."/>
            <person name="Poon T.W."/>
            <person name="Priest M."/>
            <person name="Roberts A."/>
            <person name="Saif S."/>
            <person name="Shea T."/>
            <person name="Sisk P."/>
            <person name="Sykes S."/>
            <person name="Wortman J."/>
            <person name="Nusbaum C."/>
            <person name="Birren B."/>
        </authorList>
    </citation>
    <scope>NUCLEOTIDE SEQUENCE [LARGE SCALE GENOMIC DNA]</scope>
    <source>
        <strain evidence="12 14">ATCC BAA-383</strain>
    </source>
</reference>
<accession>R2QSH8</accession>
<dbReference type="GO" id="GO:0008982">
    <property type="term" value="F:protein-N(PI)-phosphohistidine-sugar phosphotransferase activity"/>
    <property type="evidence" value="ECO:0007669"/>
    <property type="project" value="UniProtKB-UniRule"/>
</dbReference>
<evidence type="ECO:0000313" key="14">
    <source>
        <dbReference type="Proteomes" id="UP000014157"/>
    </source>
</evidence>
<evidence type="ECO:0000256" key="3">
    <source>
        <dbReference type="ARBA" id="ARBA00022475"/>
    </source>
</evidence>
<keyword evidence="4 8" id="KW-0762">Sugar transport</keyword>
<feature type="transmembrane region" description="Helical" evidence="9">
    <location>
        <begin position="213"/>
        <end position="233"/>
    </location>
</feature>
<keyword evidence="14" id="KW-1185">Reference proteome</keyword>
<dbReference type="Proteomes" id="UP000014157">
    <property type="component" value="Unassembled WGS sequence"/>
</dbReference>
<evidence type="ECO:0000256" key="7">
    <source>
        <dbReference type="ARBA" id="ARBA00023136"/>
    </source>
</evidence>
<protein>
    <recommendedName>
        <fullName evidence="8">Permease IIC component</fullName>
    </recommendedName>
</protein>
<dbReference type="OrthoDB" id="1641940at2"/>
<gene>
    <name evidence="12" type="ORF">I586_01497</name>
    <name evidence="11" type="ORF">UAY_02405</name>
</gene>
<dbReference type="PANTHER" id="PTHR33989">
    <property type="match status" value="1"/>
</dbReference>
<dbReference type="eggNOG" id="COG1455">
    <property type="taxonomic scope" value="Bacteria"/>
</dbReference>
<dbReference type="EMBL" id="ASWB01000002">
    <property type="protein sequence ID" value="EOT71690.1"/>
    <property type="molecule type" value="Genomic_DNA"/>
</dbReference>
<feature type="transmembrane region" description="Helical" evidence="9">
    <location>
        <begin position="36"/>
        <end position="55"/>
    </location>
</feature>
<dbReference type="GO" id="GO:0009401">
    <property type="term" value="P:phosphoenolpyruvate-dependent sugar phosphotransferase system"/>
    <property type="evidence" value="ECO:0007669"/>
    <property type="project" value="InterPro"/>
</dbReference>
<dbReference type="Pfam" id="PF02378">
    <property type="entry name" value="PTS_EIIC"/>
    <property type="match status" value="1"/>
</dbReference>
<dbReference type="Proteomes" id="UP000013781">
    <property type="component" value="Unassembled WGS sequence"/>
</dbReference>
<evidence type="ECO:0000313" key="11">
    <source>
        <dbReference type="EMBL" id="EOH98158.1"/>
    </source>
</evidence>
<proteinExistence type="predicted"/>
<comment type="subcellular location">
    <subcellularLocation>
        <location evidence="1">Cell membrane</location>
        <topology evidence="1">Multi-pass membrane protein</topology>
    </subcellularLocation>
</comment>
<keyword evidence="3 8" id="KW-1003">Cell membrane</keyword>
<feature type="transmembrane region" description="Helical" evidence="9">
    <location>
        <begin position="61"/>
        <end position="83"/>
    </location>
</feature>
<organism evidence="11 13">
    <name type="scientific">Enterococcus moraviensis ATCC BAA-383</name>
    <dbReference type="NCBI Taxonomy" id="1158609"/>
    <lineage>
        <taxon>Bacteria</taxon>
        <taxon>Bacillati</taxon>
        <taxon>Bacillota</taxon>
        <taxon>Bacilli</taxon>
        <taxon>Lactobacillales</taxon>
        <taxon>Enterococcaceae</taxon>
        <taxon>Enterococcus</taxon>
    </lineage>
</organism>
<dbReference type="PIRSF" id="PIRSF006351">
    <property type="entry name" value="PTS_EIIC-Cellobiose"/>
    <property type="match status" value="1"/>
</dbReference>
<dbReference type="InterPro" id="IPR004501">
    <property type="entry name" value="PTS_EIIC_3"/>
</dbReference>
<evidence type="ECO:0000256" key="1">
    <source>
        <dbReference type="ARBA" id="ARBA00004651"/>
    </source>
</evidence>
<evidence type="ECO:0000256" key="2">
    <source>
        <dbReference type="ARBA" id="ARBA00022448"/>
    </source>
</evidence>
<dbReference type="InterPro" id="IPR004796">
    <property type="entry name" value="PTS_IIC_cello"/>
</dbReference>
<keyword evidence="5 9" id="KW-0812">Transmembrane</keyword>
<evidence type="ECO:0000256" key="4">
    <source>
        <dbReference type="ARBA" id="ARBA00022597"/>
    </source>
</evidence>
<keyword evidence="6 9" id="KW-1133">Transmembrane helix</keyword>
<comment type="function">
    <text evidence="8">The phosphoenolpyruvate-dependent sugar phosphotransferase system (PTS), a major carbohydrate active -transport system, catalyzes the phosphorylation of incoming sugar substrates concomitant with their translocation across the cell membrane.</text>
</comment>
<dbReference type="EMBL" id="AJAS01000018">
    <property type="protein sequence ID" value="EOH98158.1"/>
    <property type="molecule type" value="Genomic_DNA"/>
</dbReference>
<evidence type="ECO:0000259" key="10">
    <source>
        <dbReference type="PROSITE" id="PS51105"/>
    </source>
</evidence>
<feature type="transmembrane region" description="Helical" evidence="9">
    <location>
        <begin position="273"/>
        <end position="293"/>
    </location>
</feature>